<reference evidence="1" key="1">
    <citation type="journal article" date="2019" name="bioRxiv">
        <title>The Genome of the Zebra Mussel, Dreissena polymorpha: A Resource for Invasive Species Research.</title>
        <authorList>
            <person name="McCartney M.A."/>
            <person name="Auch B."/>
            <person name="Kono T."/>
            <person name="Mallez S."/>
            <person name="Zhang Y."/>
            <person name="Obille A."/>
            <person name="Becker A."/>
            <person name="Abrahante J.E."/>
            <person name="Garbe J."/>
            <person name="Badalamenti J.P."/>
            <person name="Herman A."/>
            <person name="Mangelson H."/>
            <person name="Liachko I."/>
            <person name="Sullivan S."/>
            <person name="Sone E.D."/>
            <person name="Koren S."/>
            <person name="Silverstein K.A.T."/>
            <person name="Beckman K.B."/>
            <person name="Gohl D.M."/>
        </authorList>
    </citation>
    <scope>NUCLEOTIDE SEQUENCE</scope>
    <source>
        <strain evidence="1">Duluth1</strain>
        <tissue evidence="1">Whole animal</tissue>
    </source>
</reference>
<evidence type="ECO:0000313" key="2">
    <source>
        <dbReference type="Proteomes" id="UP000828390"/>
    </source>
</evidence>
<reference evidence="1" key="2">
    <citation type="submission" date="2020-11" db="EMBL/GenBank/DDBJ databases">
        <authorList>
            <person name="McCartney M.A."/>
            <person name="Auch B."/>
            <person name="Kono T."/>
            <person name="Mallez S."/>
            <person name="Becker A."/>
            <person name="Gohl D.M."/>
            <person name="Silverstein K.A.T."/>
            <person name="Koren S."/>
            <person name="Bechman K.B."/>
            <person name="Herman A."/>
            <person name="Abrahante J.E."/>
            <person name="Garbe J."/>
        </authorList>
    </citation>
    <scope>NUCLEOTIDE SEQUENCE</scope>
    <source>
        <strain evidence="1">Duluth1</strain>
        <tissue evidence="1">Whole animal</tissue>
    </source>
</reference>
<accession>A0A9D3YJM6</accession>
<comment type="caution">
    <text evidence="1">The sequence shown here is derived from an EMBL/GenBank/DDBJ whole genome shotgun (WGS) entry which is preliminary data.</text>
</comment>
<dbReference type="Proteomes" id="UP000828390">
    <property type="component" value="Unassembled WGS sequence"/>
</dbReference>
<proteinExistence type="predicted"/>
<gene>
    <name evidence="1" type="ORF">DPMN_076976</name>
</gene>
<dbReference type="AlphaFoldDB" id="A0A9D3YJM6"/>
<sequence length="71" mass="8443">MGKHRYDSHFPPPKAQLDFVRAQHGFKHEFNVVHKCAQYWSNTDKQRWELQEIQAGVPPLEGQRDFYMGPM</sequence>
<protein>
    <submittedName>
        <fullName evidence="1">Uncharacterized protein</fullName>
    </submittedName>
</protein>
<organism evidence="1 2">
    <name type="scientific">Dreissena polymorpha</name>
    <name type="common">Zebra mussel</name>
    <name type="synonym">Mytilus polymorpha</name>
    <dbReference type="NCBI Taxonomy" id="45954"/>
    <lineage>
        <taxon>Eukaryota</taxon>
        <taxon>Metazoa</taxon>
        <taxon>Spiralia</taxon>
        <taxon>Lophotrochozoa</taxon>
        <taxon>Mollusca</taxon>
        <taxon>Bivalvia</taxon>
        <taxon>Autobranchia</taxon>
        <taxon>Heteroconchia</taxon>
        <taxon>Euheterodonta</taxon>
        <taxon>Imparidentia</taxon>
        <taxon>Neoheterodontei</taxon>
        <taxon>Myida</taxon>
        <taxon>Dreissenoidea</taxon>
        <taxon>Dreissenidae</taxon>
        <taxon>Dreissena</taxon>
    </lineage>
</organism>
<dbReference type="EMBL" id="JAIWYP010000015">
    <property type="protein sequence ID" value="KAH3701977.1"/>
    <property type="molecule type" value="Genomic_DNA"/>
</dbReference>
<name>A0A9D3YJM6_DREPO</name>
<evidence type="ECO:0000313" key="1">
    <source>
        <dbReference type="EMBL" id="KAH3701977.1"/>
    </source>
</evidence>
<keyword evidence="2" id="KW-1185">Reference proteome</keyword>